<protein>
    <recommendedName>
        <fullName evidence="3">Glycogen debranching enzyme C-terminal domain-containing protein</fullName>
    </recommendedName>
</protein>
<evidence type="ECO:0000313" key="1">
    <source>
        <dbReference type="EMBL" id="KAK8900206.1"/>
    </source>
</evidence>
<gene>
    <name evidence="1" type="ORF">M9Y10_002529</name>
</gene>
<dbReference type="InterPro" id="IPR012341">
    <property type="entry name" value="6hp_glycosidase-like_sf"/>
</dbReference>
<evidence type="ECO:0008006" key="3">
    <source>
        <dbReference type="Google" id="ProtNLM"/>
    </source>
</evidence>
<comment type="caution">
    <text evidence="1">The sequence shown here is derived from an EMBL/GenBank/DDBJ whole genome shotgun (WGS) entry which is preliminary data.</text>
</comment>
<dbReference type="Proteomes" id="UP001470230">
    <property type="component" value="Unassembled WGS sequence"/>
</dbReference>
<dbReference type="SUPFAM" id="SSF48208">
    <property type="entry name" value="Six-hairpin glycosidases"/>
    <property type="match status" value="1"/>
</dbReference>
<dbReference type="Gene3D" id="1.50.10.10">
    <property type="match status" value="1"/>
</dbReference>
<name>A0ABR2LA18_9EUKA</name>
<accession>A0ABR2LA18</accession>
<keyword evidence="2" id="KW-1185">Reference proteome</keyword>
<proteinExistence type="predicted"/>
<reference evidence="1 2" key="1">
    <citation type="submission" date="2024-04" db="EMBL/GenBank/DDBJ databases">
        <title>Tritrichomonas musculus Genome.</title>
        <authorList>
            <person name="Alves-Ferreira E."/>
            <person name="Grigg M."/>
            <person name="Lorenzi H."/>
            <person name="Galac M."/>
        </authorList>
    </citation>
    <scope>NUCLEOTIDE SEQUENCE [LARGE SCALE GENOMIC DNA]</scope>
    <source>
        <strain evidence="1 2">EAF2021</strain>
    </source>
</reference>
<evidence type="ECO:0000313" key="2">
    <source>
        <dbReference type="Proteomes" id="UP001470230"/>
    </source>
</evidence>
<dbReference type="InterPro" id="IPR008928">
    <property type="entry name" value="6-hairpin_glycosidase_sf"/>
</dbReference>
<organism evidence="1 2">
    <name type="scientific">Tritrichomonas musculus</name>
    <dbReference type="NCBI Taxonomy" id="1915356"/>
    <lineage>
        <taxon>Eukaryota</taxon>
        <taxon>Metamonada</taxon>
        <taxon>Parabasalia</taxon>
        <taxon>Tritrichomonadida</taxon>
        <taxon>Tritrichomonadidae</taxon>
        <taxon>Tritrichomonas</taxon>
    </lineage>
</organism>
<sequence>MDLKCPNAINACNFSISGLIDPSGAVLPSVLFNPPILGESLIKIGRFNFSIYNELDEFVPLKNLTISNNDYSWPIPSISYSKYNLNAKIWAPIAFNDIKITSLPIIFAEFTSPNEFLIKMDFYAKTSSSLSHQMKYSIFVSKDGSEFTQESSHEVLLKGNRSTIAFVVWHDNLYSCNFYNSASEMLNKLDIKDLLLKTQQIEQYLPQVTDDHRILLNLELVPAFSLTRIIKSGELLTMGYCELNQRDSYWTSFVHLILFKKAEIKMINESCQGQLNTGKIPTTLLPLIERKYDIDITAYFVLRIVRFIRYYLDDCNSTENSNKELLELAEKWYNHAKKAIEYLASLRDEKQVPYARDFWADWKDVKGMNNRLYGPHFVLITKAAVKEFNWLSSLLKKDSIEIEINCEPLWNGQFYQDVMRDGSSDGRFHEDQLICQLWNVCGKERYESMLSYAEKIENKFGLPETFPFYPANEFGYNVGEYHNGGIWPWLSFADAAARIASGHRKSGEELLLKVAKNNIISSGSLCSFEFNNGVTGSSGGNCIQGWNSCAILPFSLCSDNPRNHFEKLLREMSE</sequence>
<dbReference type="EMBL" id="JAPFFF010000001">
    <property type="protein sequence ID" value="KAK8900206.1"/>
    <property type="molecule type" value="Genomic_DNA"/>
</dbReference>